<organism evidence="5 6">
    <name type="scientific">Acidovorax facilis</name>
    <dbReference type="NCBI Taxonomy" id="12917"/>
    <lineage>
        <taxon>Bacteria</taxon>
        <taxon>Pseudomonadati</taxon>
        <taxon>Pseudomonadota</taxon>
        <taxon>Betaproteobacteria</taxon>
        <taxon>Burkholderiales</taxon>
        <taxon>Comamonadaceae</taxon>
        <taxon>Acidovorax</taxon>
    </lineage>
</organism>
<keyword evidence="3" id="KW-0804">Transcription</keyword>
<protein>
    <submittedName>
        <fullName evidence="5">Helix-turn-helix domain-containing protein</fullName>
    </submittedName>
</protein>
<dbReference type="Pfam" id="PF12833">
    <property type="entry name" value="HTH_18"/>
    <property type="match status" value="1"/>
</dbReference>
<sequence length="245" mass="26315">MPATPLHHVAPPVLPPTVLARWQFNTTDANPTTVLPDGCSDLILHIDARGQSAWHISALADAAMVVPGRAGEQWLGFRLVPGTRIDASALLRSAQAIWQQAQHRAGRPSFSFAGGGTTAPEALLLEAIDQHTRADPRAQEALRSLAHCRTVAAAAHSLGVSERSLERMTQRTTGQTPRFWRALARVRRAAQALGTVQPLAEIAADHGYADQAHFSRDCLRWLGQTPAALRCTPQLLATVGQAGYG</sequence>
<dbReference type="PROSITE" id="PS01124">
    <property type="entry name" value="HTH_ARAC_FAMILY_2"/>
    <property type="match status" value="1"/>
</dbReference>
<dbReference type="RefSeq" id="WP_055396730.1">
    <property type="nucleotide sequence ID" value="NZ_JAMXAX010000149.1"/>
</dbReference>
<evidence type="ECO:0000256" key="3">
    <source>
        <dbReference type="ARBA" id="ARBA00023163"/>
    </source>
</evidence>
<evidence type="ECO:0000256" key="1">
    <source>
        <dbReference type="ARBA" id="ARBA00023015"/>
    </source>
</evidence>
<feature type="domain" description="HTH araC/xylS-type" evidence="4">
    <location>
        <begin position="150"/>
        <end position="232"/>
    </location>
</feature>
<dbReference type="InterPro" id="IPR050204">
    <property type="entry name" value="AraC_XylS_family_regulators"/>
</dbReference>
<comment type="caution">
    <text evidence="5">The sequence shown here is derived from an EMBL/GenBank/DDBJ whole genome shotgun (WGS) entry which is preliminary data.</text>
</comment>
<evidence type="ECO:0000256" key="2">
    <source>
        <dbReference type="ARBA" id="ARBA00023125"/>
    </source>
</evidence>
<dbReference type="InterPro" id="IPR018060">
    <property type="entry name" value="HTH_AraC"/>
</dbReference>
<reference evidence="6" key="1">
    <citation type="journal article" date="2019" name="Int. J. Syst. Evol. Microbiol.">
        <title>The Global Catalogue of Microorganisms (GCM) 10K type strain sequencing project: providing services to taxonomists for standard genome sequencing and annotation.</title>
        <authorList>
            <consortium name="The Broad Institute Genomics Platform"/>
            <consortium name="The Broad Institute Genome Sequencing Center for Infectious Disease"/>
            <person name="Wu L."/>
            <person name="Ma J."/>
        </authorList>
    </citation>
    <scope>NUCLEOTIDE SEQUENCE [LARGE SCALE GENOMIC DNA]</scope>
    <source>
        <strain evidence="6">CCUG 2113</strain>
    </source>
</reference>
<gene>
    <name evidence="5" type="ORF">ACFOW3_08325</name>
</gene>
<evidence type="ECO:0000313" key="6">
    <source>
        <dbReference type="Proteomes" id="UP001595693"/>
    </source>
</evidence>
<dbReference type="Proteomes" id="UP001595693">
    <property type="component" value="Unassembled WGS sequence"/>
</dbReference>
<keyword evidence="2" id="KW-0238">DNA-binding</keyword>
<dbReference type="SMART" id="SM00342">
    <property type="entry name" value="HTH_ARAC"/>
    <property type="match status" value="1"/>
</dbReference>
<dbReference type="EMBL" id="JBHSAJ010000022">
    <property type="protein sequence ID" value="MFC3934630.1"/>
    <property type="molecule type" value="Genomic_DNA"/>
</dbReference>
<dbReference type="PANTHER" id="PTHR46796">
    <property type="entry name" value="HTH-TYPE TRANSCRIPTIONAL ACTIVATOR RHAS-RELATED"/>
    <property type="match status" value="1"/>
</dbReference>
<keyword evidence="6" id="KW-1185">Reference proteome</keyword>
<name>A0ABV8D9D0_9BURK</name>
<evidence type="ECO:0000313" key="5">
    <source>
        <dbReference type="EMBL" id="MFC3934630.1"/>
    </source>
</evidence>
<evidence type="ECO:0000259" key="4">
    <source>
        <dbReference type="PROSITE" id="PS01124"/>
    </source>
</evidence>
<dbReference type="Gene3D" id="1.10.10.60">
    <property type="entry name" value="Homeodomain-like"/>
    <property type="match status" value="1"/>
</dbReference>
<keyword evidence="1" id="KW-0805">Transcription regulation</keyword>
<accession>A0ABV8D9D0</accession>
<proteinExistence type="predicted"/>
<dbReference type="SUPFAM" id="SSF46689">
    <property type="entry name" value="Homeodomain-like"/>
    <property type="match status" value="1"/>
</dbReference>
<dbReference type="InterPro" id="IPR009057">
    <property type="entry name" value="Homeodomain-like_sf"/>
</dbReference>